<keyword evidence="5" id="KW-1185">Reference proteome</keyword>
<dbReference type="InterPro" id="IPR039537">
    <property type="entry name" value="Retrotran_Ty1/copia-like"/>
</dbReference>
<dbReference type="InterPro" id="IPR057670">
    <property type="entry name" value="SH3_retrovirus"/>
</dbReference>
<evidence type="ECO:0000256" key="1">
    <source>
        <dbReference type="ARBA" id="ARBA00022723"/>
    </source>
</evidence>
<dbReference type="InterPro" id="IPR036397">
    <property type="entry name" value="RNaseH_sf"/>
</dbReference>
<dbReference type="AlphaFoldDB" id="A0ABD0YZ02"/>
<evidence type="ECO:0000259" key="3">
    <source>
        <dbReference type="PROSITE" id="PS50994"/>
    </source>
</evidence>
<dbReference type="Pfam" id="PF25597">
    <property type="entry name" value="SH3_retrovirus"/>
    <property type="match status" value="1"/>
</dbReference>
<accession>A0ABD0YZ02</accession>
<keyword evidence="1" id="KW-0479">Metal-binding</keyword>
<evidence type="ECO:0000313" key="5">
    <source>
        <dbReference type="Proteomes" id="UP001558713"/>
    </source>
</evidence>
<dbReference type="InterPro" id="IPR043502">
    <property type="entry name" value="DNA/RNA_pol_sf"/>
</dbReference>
<name>A0ABD0YZ02_CARAN</name>
<keyword evidence="2" id="KW-0378">Hydrolase</keyword>
<organism evidence="4 5">
    <name type="scientific">Cardamine amara subsp. amara</name>
    <dbReference type="NCBI Taxonomy" id="228776"/>
    <lineage>
        <taxon>Eukaryota</taxon>
        <taxon>Viridiplantae</taxon>
        <taxon>Streptophyta</taxon>
        <taxon>Embryophyta</taxon>
        <taxon>Tracheophyta</taxon>
        <taxon>Spermatophyta</taxon>
        <taxon>Magnoliopsida</taxon>
        <taxon>eudicotyledons</taxon>
        <taxon>Gunneridae</taxon>
        <taxon>Pentapetalae</taxon>
        <taxon>rosids</taxon>
        <taxon>malvids</taxon>
        <taxon>Brassicales</taxon>
        <taxon>Brassicaceae</taxon>
        <taxon>Cardamineae</taxon>
        <taxon>Cardamine</taxon>
    </lineage>
</organism>
<dbReference type="InterPro" id="IPR012337">
    <property type="entry name" value="RNaseH-like_sf"/>
</dbReference>
<dbReference type="PANTHER" id="PTHR42648:SF31">
    <property type="entry name" value="RNA-DIRECTED DNA POLYMERASE"/>
    <property type="match status" value="1"/>
</dbReference>
<dbReference type="Proteomes" id="UP001558713">
    <property type="component" value="Unassembled WGS sequence"/>
</dbReference>
<gene>
    <name evidence="4" type="ORF">V5N11_010939</name>
</gene>
<dbReference type="GO" id="GO:0016787">
    <property type="term" value="F:hydrolase activity"/>
    <property type="evidence" value="ECO:0007669"/>
    <property type="project" value="UniProtKB-KW"/>
</dbReference>
<reference evidence="4 5" key="1">
    <citation type="submission" date="2024-04" db="EMBL/GenBank/DDBJ databases">
        <title>Genome assembly C_amara_ONT_v2.</title>
        <authorList>
            <person name="Yant L."/>
            <person name="Moore C."/>
            <person name="Slenker M."/>
        </authorList>
    </citation>
    <scope>NUCLEOTIDE SEQUENCE [LARGE SCALE GENOMIC DNA]</scope>
    <source>
        <tissue evidence="4">Leaf</tissue>
    </source>
</reference>
<dbReference type="Gene3D" id="3.30.420.10">
    <property type="entry name" value="Ribonuclease H-like superfamily/Ribonuclease H"/>
    <property type="match status" value="1"/>
</dbReference>
<dbReference type="Pfam" id="PF07727">
    <property type="entry name" value="RVT_2"/>
    <property type="match status" value="1"/>
</dbReference>
<dbReference type="InterPro" id="IPR001584">
    <property type="entry name" value="Integrase_cat-core"/>
</dbReference>
<dbReference type="InterPro" id="IPR013103">
    <property type="entry name" value="RVT_2"/>
</dbReference>
<dbReference type="SUPFAM" id="SSF56672">
    <property type="entry name" value="DNA/RNA polymerases"/>
    <property type="match status" value="1"/>
</dbReference>
<feature type="domain" description="Integrase catalytic" evidence="3">
    <location>
        <begin position="1"/>
        <end position="121"/>
    </location>
</feature>
<evidence type="ECO:0000313" key="4">
    <source>
        <dbReference type="EMBL" id="KAL1187682.1"/>
    </source>
</evidence>
<protein>
    <submittedName>
        <fullName evidence="4">Retrovirus-related Pol polyprotein from transposon TNT 1-94</fullName>
    </submittedName>
</protein>
<proteinExistence type="predicted"/>
<dbReference type="EMBL" id="JBANAX010000942">
    <property type="protein sequence ID" value="KAL1187682.1"/>
    <property type="molecule type" value="Genomic_DNA"/>
</dbReference>
<comment type="caution">
    <text evidence="4">The sequence shown here is derived from an EMBL/GenBank/DDBJ whole genome shotgun (WGS) entry which is preliminary data.</text>
</comment>
<evidence type="ECO:0000256" key="2">
    <source>
        <dbReference type="ARBA" id="ARBA00022801"/>
    </source>
</evidence>
<dbReference type="PANTHER" id="PTHR42648">
    <property type="entry name" value="TRANSPOSASE, PUTATIVE-RELATED"/>
    <property type="match status" value="1"/>
</dbReference>
<sequence length="418" mass="47737">MKSKSDVLTIFPDFIQMIETQYNARIKSVRSDNAHELKFTDLYLARGIVAYHSCPETPQQNSVVERKHQHILNVARSLLFQSRVPLEHWGDCVLTAVYLINRLPTPVLENKTPFELLTKKIPDYSFLRAFGCLCYVSTSTKHRHKFRAKACVFLGYPSGFKGYKLLDLESNIISVSRHVIFHEDIFPFISSTLTEETRAFFPHLPSPANHDESLHSAHSSSDTLQRTEVISSENPLHSASNSRRPTKLPAHLQDYYLNNTSFTTPYPISKFLSYNKLSISFCSFIQNITLTTEPRTYSEAKKWLVWCDAIGEELNVMERTGTWLICSLPPGKKAIGCRYVFKIKHNADGTIERYKARLVAKGYTQEEGVDFVDTFSPVAKLTTIRILLGIAAKLNWHLTQLDISNAFLNGDLEEEIYM</sequence>
<dbReference type="PROSITE" id="PS50994">
    <property type="entry name" value="INTEGRASE"/>
    <property type="match status" value="1"/>
</dbReference>
<dbReference type="GO" id="GO:0046872">
    <property type="term" value="F:metal ion binding"/>
    <property type="evidence" value="ECO:0007669"/>
    <property type="project" value="UniProtKB-KW"/>
</dbReference>
<dbReference type="SUPFAM" id="SSF53098">
    <property type="entry name" value="Ribonuclease H-like"/>
    <property type="match status" value="1"/>
</dbReference>